<organism evidence="2 3">
    <name type="scientific">Mesorhabditis spiculigera</name>
    <dbReference type="NCBI Taxonomy" id="96644"/>
    <lineage>
        <taxon>Eukaryota</taxon>
        <taxon>Metazoa</taxon>
        <taxon>Ecdysozoa</taxon>
        <taxon>Nematoda</taxon>
        <taxon>Chromadorea</taxon>
        <taxon>Rhabditida</taxon>
        <taxon>Rhabditina</taxon>
        <taxon>Rhabditomorpha</taxon>
        <taxon>Rhabditoidea</taxon>
        <taxon>Rhabditidae</taxon>
        <taxon>Mesorhabditinae</taxon>
        <taxon>Mesorhabditis</taxon>
    </lineage>
</organism>
<dbReference type="AlphaFoldDB" id="A0AA36D0C6"/>
<sequence length="259" mass="28631">MGARQREFDHCVASLSMSMLVLEASDIHPSTLKCLKLPPLIVEEPEGLLSTQLKSPGKKDRPEISGPITNPAMRMAGHLEGSPGPLRQGPVLRPPQNAFDQNVMKNCVEELRRKRLQTADELLGGEQNEGASGQSRFADGQLRTRTGGGSWRGSREQRLSVPSISDDHVINSARALREKFGRTDAGELRVINEGLITPVVRRKDFSAYLSALDAETTSSDSCEDRNNDAESHDVFDRNRKNLEAILDPSRRPDPGFPRR</sequence>
<keyword evidence="3" id="KW-1185">Reference proteome</keyword>
<proteinExistence type="predicted"/>
<evidence type="ECO:0000313" key="3">
    <source>
        <dbReference type="Proteomes" id="UP001177023"/>
    </source>
</evidence>
<protein>
    <submittedName>
        <fullName evidence="2">Uncharacterized protein</fullName>
    </submittedName>
</protein>
<name>A0AA36D0C6_9BILA</name>
<evidence type="ECO:0000256" key="1">
    <source>
        <dbReference type="SAM" id="MobiDB-lite"/>
    </source>
</evidence>
<evidence type="ECO:0000313" key="2">
    <source>
        <dbReference type="EMBL" id="CAJ0577212.1"/>
    </source>
</evidence>
<dbReference type="EMBL" id="CATQJA010002648">
    <property type="protein sequence ID" value="CAJ0577212.1"/>
    <property type="molecule type" value="Genomic_DNA"/>
</dbReference>
<feature type="region of interest" description="Disordered" evidence="1">
    <location>
        <begin position="51"/>
        <end position="97"/>
    </location>
</feature>
<feature type="region of interest" description="Disordered" evidence="1">
    <location>
        <begin position="124"/>
        <end position="159"/>
    </location>
</feature>
<comment type="caution">
    <text evidence="2">The sequence shown here is derived from an EMBL/GenBank/DDBJ whole genome shotgun (WGS) entry which is preliminary data.</text>
</comment>
<feature type="region of interest" description="Disordered" evidence="1">
    <location>
        <begin position="216"/>
        <end position="259"/>
    </location>
</feature>
<gene>
    <name evidence="2" type="ORF">MSPICULIGERA_LOCUS15490</name>
</gene>
<reference evidence="2" key="1">
    <citation type="submission" date="2023-06" db="EMBL/GenBank/DDBJ databases">
        <authorList>
            <person name="Delattre M."/>
        </authorList>
    </citation>
    <scope>NUCLEOTIDE SEQUENCE</scope>
    <source>
        <strain evidence="2">AF72</strain>
    </source>
</reference>
<accession>A0AA36D0C6</accession>
<feature type="non-terminal residue" evidence="2">
    <location>
        <position position="1"/>
    </location>
</feature>
<feature type="compositionally biased region" description="Basic and acidic residues" evidence="1">
    <location>
        <begin position="222"/>
        <end position="253"/>
    </location>
</feature>
<dbReference type="Proteomes" id="UP001177023">
    <property type="component" value="Unassembled WGS sequence"/>
</dbReference>